<dbReference type="AlphaFoldDB" id="A0A6C0BUD0"/>
<evidence type="ECO:0008006" key="2">
    <source>
        <dbReference type="Google" id="ProtNLM"/>
    </source>
</evidence>
<proteinExistence type="predicted"/>
<organism evidence="1">
    <name type="scientific">viral metagenome</name>
    <dbReference type="NCBI Taxonomy" id="1070528"/>
    <lineage>
        <taxon>unclassified sequences</taxon>
        <taxon>metagenomes</taxon>
        <taxon>organismal metagenomes</taxon>
    </lineage>
</organism>
<accession>A0A6C0BUD0</accession>
<name>A0A6C0BUD0_9ZZZZ</name>
<sequence>MSYFYLPKIYPPITIDNIQIKYGNQLTHDCYLDNLNTLKQDIKQYKGNEIVKKLLSPYNLLHKIIKDESISFNQLLFIEIFNLSKINIQSSMTSIHFSHIDNDIISALKMIRKNDEDKYYSSNQVVTSIMKKREKDISILNKQFYNHIKEKFKNTFDLITIMDCDYYDNKMNNIYILNVILGIYILKLESDIIFKIPNLYEQHNIELLYFVSNYFEKTVIIRPNINNYLQNYKYICCKRLSNTINKDFIKYICDSFYNFYTKNDKNLKLTSFLKNNVPTTFISKIEECNSITAQTLLDNYCYLHNICKFNEKNNCNDKISEINEKNKQKCINWCITNSIEYNEL</sequence>
<protein>
    <recommendedName>
        <fullName evidence="2">Ribosomal RNA methyltransferase FtsJ domain-containing protein</fullName>
    </recommendedName>
</protein>
<dbReference type="Gene3D" id="3.40.50.12760">
    <property type="match status" value="1"/>
</dbReference>
<evidence type="ECO:0000313" key="1">
    <source>
        <dbReference type="EMBL" id="QHS95018.1"/>
    </source>
</evidence>
<dbReference type="EMBL" id="MN739237">
    <property type="protein sequence ID" value="QHS95018.1"/>
    <property type="molecule type" value="Genomic_DNA"/>
</dbReference>
<reference evidence="1" key="1">
    <citation type="journal article" date="2020" name="Nature">
        <title>Giant virus diversity and host interactions through global metagenomics.</title>
        <authorList>
            <person name="Schulz F."/>
            <person name="Roux S."/>
            <person name="Paez-Espino D."/>
            <person name="Jungbluth S."/>
            <person name="Walsh D.A."/>
            <person name="Denef V.J."/>
            <person name="McMahon K.D."/>
            <person name="Konstantinidis K.T."/>
            <person name="Eloe-Fadrosh E.A."/>
            <person name="Kyrpides N.C."/>
            <person name="Woyke T."/>
        </authorList>
    </citation>
    <scope>NUCLEOTIDE SEQUENCE</scope>
    <source>
        <strain evidence="1">GVMAG-M-3300018428-16</strain>
    </source>
</reference>